<accession>A0AAX0S0N3</accession>
<dbReference type="RefSeq" id="WP_098177168.1">
    <property type="nucleotide sequence ID" value="NZ_NUEQ01000034.1"/>
</dbReference>
<comment type="caution">
    <text evidence="1">The sequence shown here is derived from an EMBL/GenBank/DDBJ whole genome shotgun (WGS) entry which is preliminary data.</text>
</comment>
<evidence type="ECO:0000313" key="2">
    <source>
        <dbReference type="Proteomes" id="UP000220106"/>
    </source>
</evidence>
<dbReference type="Proteomes" id="UP000220106">
    <property type="component" value="Unassembled WGS sequence"/>
</dbReference>
<name>A0AAX0S0N3_9BACI</name>
<dbReference type="EMBL" id="NUEQ01000034">
    <property type="protein sequence ID" value="PEJ30195.1"/>
    <property type="molecule type" value="Genomic_DNA"/>
</dbReference>
<sequence length="139" mass="16200">MNYKRGLNKKVYTRGITIKLEKRASDQLSITKPSFFDALQHVNSPFEKVPRTDLAYQDYPLCQEVTLSLFEKGIAKTSIKYDPYQEKITIEEISEDYQLNKGEALTTILEHIMINHGNYHSFFIVRPKEWVAKRKATTP</sequence>
<evidence type="ECO:0000313" key="1">
    <source>
        <dbReference type="EMBL" id="PEJ30195.1"/>
    </source>
</evidence>
<gene>
    <name evidence="1" type="ORF">CN689_20680</name>
</gene>
<protein>
    <submittedName>
        <fullName evidence="1">Uncharacterized protein</fullName>
    </submittedName>
</protein>
<organism evidence="1 2">
    <name type="scientific">Peribacillus butanolivorans</name>
    <dbReference type="NCBI Taxonomy" id="421767"/>
    <lineage>
        <taxon>Bacteria</taxon>
        <taxon>Bacillati</taxon>
        <taxon>Bacillota</taxon>
        <taxon>Bacilli</taxon>
        <taxon>Bacillales</taxon>
        <taxon>Bacillaceae</taxon>
        <taxon>Peribacillus</taxon>
    </lineage>
</organism>
<proteinExistence type="predicted"/>
<dbReference type="AlphaFoldDB" id="A0AAX0S0N3"/>
<reference evidence="1 2" key="1">
    <citation type="submission" date="2017-09" db="EMBL/GenBank/DDBJ databases">
        <title>Large-scale bioinformatics analysis of Bacillus genomes uncovers conserved roles of natural products in bacterial physiology.</title>
        <authorList>
            <consortium name="Agbiome Team Llc"/>
            <person name="Bleich R.M."/>
            <person name="Kirk G.J."/>
            <person name="Santa Maria K.C."/>
            <person name="Allen S.E."/>
            <person name="Farag S."/>
            <person name="Shank E.A."/>
            <person name="Bowers A."/>
        </authorList>
    </citation>
    <scope>NUCLEOTIDE SEQUENCE [LARGE SCALE GENOMIC DNA]</scope>
    <source>
        <strain evidence="1 2">AFS003229</strain>
    </source>
</reference>